<protein>
    <submittedName>
        <fullName evidence="4">Nitroreductase</fullName>
    </submittedName>
</protein>
<evidence type="ECO:0000256" key="2">
    <source>
        <dbReference type="ARBA" id="ARBA00023002"/>
    </source>
</evidence>
<dbReference type="GO" id="GO:0016491">
    <property type="term" value="F:oxidoreductase activity"/>
    <property type="evidence" value="ECO:0007669"/>
    <property type="project" value="UniProtKB-KW"/>
</dbReference>
<comment type="similarity">
    <text evidence="1">Belongs to the nitroreductase family.</text>
</comment>
<reference evidence="4 5" key="1">
    <citation type="submission" date="2020-08" db="EMBL/GenBank/DDBJ databases">
        <title>Genomic Encyclopedia of Type Strains, Phase IV (KMG-IV): sequencing the most valuable type-strain genomes for metagenomic binning, comparative biology and taxonomic classification.</title>
        <authorList>
            <person name="Goeker M."/>
        </authorList>
    </citation>
    <scope>NUCLEOTIDE SEQUENCE [LARGE SCALE GENOMIC DNA]</scope>
    <source>
        <strain evidence="4 5">DSM 23562</strain>
    </source>
</reference>
<dbReference type="EMBL" id="JACHGW010000004">
    <property type="protein sequence ID" value="MBB6052539.1"/>
    <property type="molecule type" value="Genomic_DNA"/>
</dbReference>
<organism evidence="4 5">
    <name type="scientific">Armatimonas rosea</name>
    <dbReference type="NCBI Taxonomy" id="685828"/>
    <lineage>
        <taxon>Bacteria</taxon>
        <taxon>Bacillati</taxon>
        <taxon>Armatimonadota</taxon>
        <taxon>Armatimonadia</taxon>
        <taxon>Armatimonadales</taxon>
        <taxon>Armatimonadaceae</taxon>
        <taxon>Armatimonas</taxon>
    </lineage>
</organism>
<proteinExistence type="inferred from homology"/>
<evidence type="ECO:0000259" key="3">
    <source>
        <dbReference type="Pfam" id="PF00881"/>
    </source>
</evidence>
<comment type="caution">
    <text evidence="4">The sequence shown here is derived from an EMBL/GenBank/DDBJ whole genome shotgun (WGS) entry which is preliminary data.</text>
</comment>
<dbReference type="InterPro" id="IPR000415">
    <property type="entry name" value="Nitroreductase-like"/>
</dbReference>
<feature type="domain" description="Nitroreductase" evidence="3">
    <location>
        <begin position="15"/>
        <end position="160"/>
    </location>
</feature>
<sequence length="199" mass="22071">MDKPTLNDHPILGALRQRWSPLAFDPKPVPEELLLSLFEAARWSASCFGEEPWRFIVGVKETHPETFEKLASTLVPANHSWASKAPVLILGVAKKTFTYNGAENRFASYDVGQAVGQLTAQAASNGLYLHQMGGFDAAKAQELFAIPEDFAPQSMIALGYLGEAELLDDEKQRERHNNPTRARKPLSATVFTEWETPAF</sequence>
<dbReference type="InterPro" id="IPR029479">
    <property type="entry name" value="Nitroreductase"/>
</dbReference>
<dbReference type="Gene3D" id="3.40.109.10">
    <property type="entry name" value="NADH Oxidase"/>
    <property type="match status" value="1"/>
</dbReference>
<dbReference type="AlphaFoldDB" id="A0A7W9SUN0"/>
<dbReference type="Pfam" id="PF00881">
    <property type="entry name" value="Nitroreductase"/>
    <property type="match status" value="1"/>
</dbReference>
<dbReference type="SUPFAM" id="SSF55469">
    <property type="entry name" value="FMN-dependent nitroreductase-like"/>
    <property type="match status" value="1"/>
</dbReference>
<evidence type="ECO:0000313" key="4">
    <source>
        <dbReference type="EMBL" id="MBB6052539.1"/>
    </source>
</evidence>
<evidence type="ECO:0000313" key="5">
    <source>
        <dbReference type="Proteomes" id="UP000520814"/>
    </source>
</evidence>
<dbReference type="PANTHER" id="PTHR43673:SF10">
    <property type="entry name" value="NADH DEHYDROGENASE_NAD(P)H NITROREDUCTASE XCC3605-RELATED"/>
    <property type="match status" value="1"/>
</dbReference>
<name>A0A7W9SUN0_ARMRO</name>
<evidence type="ECO:0000256" key="1">
    <source>
        <dbReference type="ARBA" id="ARBA00007118"/>
    </source>
</evidence>
<dbReference type="PANTHER" id="PTHR43673">
    <property type="entry name" value="NAD(P)H NITROREDUCTASE YDGI-RELATED"/>
    <property type="match status" value="1"/>
</dbReference>
<accession>A0A7W9SUN0</accession>
<keyword evidence="2" id="KW-0560">Oxidoreductase</keyword>
<keyword evidence="5" id="KW-1185">Reference proteome</keyword>
<dbReference type="RefSeq" id="WP_184201753.1">
    <property type="nucleotide sequence ID" value="NZ_JACHGW010000004.1"/>
</dbReference>
<gene>
    <name evidence="4" type="ORF">HNQ39_004360</name>
</gene>
<dbReference type="Proteomes" id="UP000520814">
    <property type="component" value="Unassembled WGS sequence"/>
</dbReference>
<dbReference type="CDD" id="cd02138">
    <property type="entry name" value="TdsD-like"/>
    <property type="match status" value="1"/>
</dbReference>